<reference evidence="2 3" key="1">
    <citation type="journal article" date="2018" name="PLoS Genet.">
        <title>Population sequencing reveals clonal diversity and ancestral inbreeding in the grapevine cultivar Chardonnay.</title>
        <authorList>
            <person name="Roach M.J."/>
            <person name="Johnson D.L."/>
            <person name="Bohlmann J."/>
            <person name="van Vuuren H.J."/>
            <person name="Jones S.J."/>
            <person name="Pretorius I.S."/>
            <person name="Schmidt S.A."/>
            <person name="Borneman A.R."/>
        </authorList>
    </citation>
    <scope>NUCLEOTIDE SEQUENCE [LARGE SCALE GENOMIC DNA]</scope>
    <source>
        <strain evidence="3">cv. Chardonnay</strain>
        <tissue evidence="2">Leaf</tissue>
    </source>
</reference>
<comment type="caution">
    <text evidence="2">The sequence shown here is derived from an EMBL/GenBank/DDBJ whole genome shotgun (WGS) entry which is preliminary data.</text>
</comment>
<feature type="compositionally biased region" description="Polar residues" evidence="1">
    <location>
        <begin position="92"/>
        <end position="105"/>
    </location>
</feature>
<feature type="region of interest" description="Disordered" evidence="1">
    <location>
        <begin position="257"/>
        <end position="276"/>
    </location>
</feature>
<dbReference type="PANTHER" id="PTHR34546:SF3">
    <property type="entry name" value="OS06G0153600 PROTEIN"/>
    <property type="match status" value="1"/>
</dbReference>
<protein>
    <submittedName>
        <fullName evidence="2">Uncharacterized protein</fullName>
    </submittedName>
</protein>
<dbReference type="AlphaFoldDB" id="A0A438E5T0"/>
<dbReference type="EMBL" id="QGNW01001389">
    <property type="protein sequence ID" value="RVW43012.1"/>
    <property type="molecule type" value="Genomic_DNA"/>
</dbReference>
<accession>A0A438E5T0</accession>
<feature type="region of interest" description="Disordered" evidence="1">
    <location>
        <begin position="492"/>
        <end position="523"/>
    </location>
</feature>
<name>A0A438E5T0_VITVI</name>
<evidence type="ECO:0000313" key="2">
    <source>
        <dbReference type="EMBL" id="RVW43012.1"/>
    </source>
</evidence>
<sequence length="523" mass="58132">MDSDEQRLRDEVIYLHSLWHQGPPRKTNTNPNPRPISKSSRTLHQTSISKTFKNTTTKKHKTKPKKLEKAKKPPESDPQPPASGAEWPVQPISDQLSGWSKSPSLPTARPATAEEEAKLIALQIQEKGLAACREFFSRNESDDDDDDVDDDDLEEDGCEEFEFFVGLFSKDVELRSYYEKNNEGGIFCCLVCGGMGKKVGKRYKDCVGLVQHSSAISKTNKKRAHRSYGHVICRVLGWDVNRLPTIALKAGDHLPQGGELQGNSNGNTNNLDSTDDNLKSVIKDQNVDMDEVKGDSSDNADNLNVVVEDSNANGVELKDSLEEGKDTKLEILIREFWMPRINRGFYQTGHLRKKSGSIMKLIASSAKLAEWDAHLSYKRFSLYMYKNADNLNVVVEDSNANGVELKGNDSKLGDLDKGVLDATDVHTGELDCMRTQKLDGKPQGRWQEGAHQNIECLDKKAVEVLSVNSWKPGNKTLYHWNIECPEMVPAKEDGVEPESKDSQEVIIGFGGANGGTSGVDLQQ</sequence>
<proteinExistence type="predicted"/>
<organism evidence="2 3">
    <name type="scientific">Vitis vinifera</name>
    <name type="common">Grape</name>
    <dbReference type="NCBI Taxonomy" id="29760"/>
    <lineage>
        <taxon>Eukaryota</taxon>
        <taxon>Viridiplantae</taxon>
        <taxon>Streptophyta</taxon>
        <taxon>Embryophyta</taxon>
        <taxon>Tracheophyta</taxon>
        <taxon>Spermatophyta</taxon>
        <taxon>Magnoliopsida</taxon>
        <taxon>eudicotyledons</taxon>
        <taxon>Gunneridae</taxon>
        <taxon>Pentapetalae</taxon>
        <taxon>rosids</taxon>
        <taxon>Vitales</taxon>
        <taxon>Vitaceae</taxon>
        <taxon>Viteae</taxon>
        <taxon>Vitis</taxon>
    </lineage>
</organism>
<gene>
    <name evidence="2" type="ORF">CK203_090075</name>
</gene>
<feature type="compositionally biased region" description="Low complexity" evidence="1">
    <location>
        <begin position="262"/>
        <end position="272"/>
    </location>
</feature>
<dbReference type="Proteomes" id="UP000288805">
    <property type="component" value="Unassembled WGS sequence"/>
</dbReference>
<feature type="compositionally biased region" description="Basic and acidic residues" evidence="1">
    <location>
        <begin position="492"/>
        <end position="503"/>
    </location>
</feature>
<dbReference type="PANTHER" id="PTHR34546">
    <property type="entry name" value="OS06G0153600 PROTEIN"/>
    <property type="match status" value="1"/>
</dbReference>
<evidence type="ECO:0000313" key="3">
    <source>
        <dbReference type="Proteomes" id="UP000288805"/>
    </source>
</evidence>
<feature type="compositionally biased region" description="Basic and acidic residues" evidence="1">
    <location>
        <begin position="65"/>
        <end position="75"/>
    </location>
</feature>
<feature type="compositionally biased region" description="Polar residues" evidence="1">
    <location>
        <begin position="37"/>
        <end position="49"/>
    </location>
</feature>
<feature type="region of interest" description="Disordered" evidence="1">
    <location>
        <begin position="15"/>
        <end position="112"/>
    </location>
</feature>
<feature type="compositionally biased region" description="Gly residues" evidence="1">
    <location>
        <begin position="508"/>
        <end position="517"/>
    </location>
</feature>
<evidence type="ECO:0000256" key="1">
    <source>
        <dbReference type="SAM" id="MobiDB-lite"/>
    </source>
</evidence>